<evidence type="ECO:0000313" key="1">
    <source>
        <dbReference type="EMBL" id="CRZ00625.1"/>
    </source>
</evidence>
<proteinExistence type="predicted"/>
<feature type="non-terminal residue" evidence="1">
    <location>
        <position position="135"/>
    </location>
</feature>
<organism evidence="1">
    <name type="scientific">Spongospora subterranea</name>
    <dbReference type="NCBI Taxonomy" id="70186"/>
    <lineage>
        <taxon>Eukaryota</taxon>
        <taxon>Sar</taxon>
        <taxon>Rhizaria</taxon>
        <taxon>Endomyxa</taxon>
        <taxon>Phytomyxea</taxon>
        <taxon>Plasmodiophorida</taxon>
        <taxon>Plasmodiophoridae</taxon>
        <taxon>Spongospora</taxon>
    </lineage>
</organism>
<dbReference type="EMBL" id="HACM01000183">
    <property type="protein sequence ID" value="CRZ00625.1"/>
    <property type="molecule type" value="Transcribed_RNA"/>
</dbReference>
<accession>A0A0H5QFA9</accession>
<reference evidence="1" key="1">
    <citation type="submission" date="2015-04" db="EMBL/GenBank/DDBJ databases">
        <title>The genome sequence of the plant pathogenic Rhizarian Plasmodiophora brassicae reveals insights in its biotrophic life cycle and the origin of chitin synthesis.</title>
        <authorList>
            <person name="Schwelm A."/>
            <person name="Fogelqvist J."/>
            <person name="Knaust A."/>
            <person name="Julke S."/>
            <person name="Lilja T."/>
            <person name="Dhandapani V."/>
            <person name="Bonilla-Rosso G."/>
            <person name="Karlsson M."/>
            <person name="Shevchenko A."/>
            <person name="Choi S.R."/>
            <person name="Kim H.G."/>
            <person name="Park J.Y."/>
            <person name="Lim Y.P."/>
            <person name="Ludwig-Muller J."/>
            <person name="Dixelius C."/>
        </authorList>
    </citation>
    <scope>NUCLEOTIDE SEQUENCE</scope>
    <source>
        <tissue evidence="1">Potato root galls</tissue>
    </source>
</reference>
<name>A0A0H5QFA9_9EUKA</name>
<protein>
    <submittedName>
        <fullName evidence="1">Uncharacterized protein</fullName>
    </submittedName>
</protein>
<sequence>MTGYNLIIHLMKSSNALVERSSLTTALVFENSEARRRTAQALDSMHKSVSEKSAQQRILKNQKKYRRTPNFGTGDYVLVGVPGPAKMTGRKLFLKWRGPYRVTETKDDYVLKSKTTVDDGSMVIEFDLMQMTNWM</sequence>
<dbReference type="AlphaFoldDB" id="A0A0H5QFA9"/>